<reference evidence="1" key="1">
    <citation type="journal article" date="2021" name="Proc. Natl. Acad. Sci. U.S.A.">
        <title>A Catalog of Tens of Thousands of Viruses from Human Metagenomes Reveals Hidden Associations with Chronic Diseases.</title>
        <authorList>
            <person name="Tisza M.J."/>
            <person name="Buck C.B."/>
        </authorList>
    </citation>
    <scope>NUCLEOTIDE SEQUENCE</scope>
    <source>
        <strain evidence="1">CtWb16</strain>
    </source>
</reference>
<dbReference type="InterPro" id="IPR043519">
    <property type="entry name" value="NT_sf"/>
</dbReference>
<dbReference type="SUPFAM" id="SSF81301">
    <property type="entry name" value="Nucleotidyltransferase"/>
    <property type="match status" value="1"/>
</dbReference>
<organism evidence="1">
    <name type="scientific">Myoviridae sp. ctWb16</name>
    <dbReference type="NCBI Taxonomy" id="2827690"/>
    <lineage>
        <taxon>Viruses</taxon>
        <taxon>Duplodnaviria</taxon>
        <taxon>Heunggongvirae</taxon>
        <taxon>Uroviricota</taxon>
        <taxon>Caudoviricetes</taxon>
    </lineage>
</organism>
<accession>A0A8S5T042</accession>
<evidence type="ECO:0000313" key="1">
    <source>
        <dbReference type="EMBL" id="DAF56709.1"/>
    </source>
</evidence>
<dbReference type="EMBL" id="BK032721">
    <property type="protein sequence ID" value="DAF56709.1"/>
    <property type="molecule type" value="Genomic_DNA"/>
</dbReference>
<proteinExistence type="predicted"/>
<name>A0A8S5T042_9CAUD</name>
<protein>
    <submittedName>
        <fullName evidence="1">Uncharacterized protein</fullName>
    </submittedName>
</protein>
<sequence length="496" mass="58469">MKLEDLNLKEDTIKFSDTLNTDIWEKDELKPQVYNKLMQIADAFIQYLDLSLDIADIQFTGSMANFNFNKDSDIDLHIIVKFSDYDINIELLQDYFNAKKTIFNANHDITIYGHPVELYVEDASKPAESGGKYSLKFDKWIKKPEQITKEVEDVKDSPKYKDLVLQIDNILSSEYNTEEANDLLDNLYSMRKEGLTTSGELSEENLIFKKLRSNGFIQKLRDYITKNYDKNLSLEESVLNEDIQQDSQYRILANKLAKLCIKAIKNDEMLFNTDSAFINMTSAFKKTSLIIKNSPYEYLLRFCDMNVEPNPSFGKSIDGKFKVITFPALTMSINDLFSKIMKKHLNEYIKLKDTTNDTTELAKNIFTKYMRKEILKYIQNSKETVIPSLIHECIHLIDSLRRTQTYKSTEQKFDSDEAATNYWNDPVEQNAYYQETAFLFDEWIKKEFFNLSDWKSFTDFYEDFIRQYRGNYDKLTKPNKEKLIKRAYQYYMNLKL</sequence>